<keyword evidence="1" id="KW-0813">Transport</keyword>
<dbReference type="OrthoDB" id="8773773at2"/>
<evidence type="ECO:0000256" key="1">
    <source>
        <dbReference type="ARBA" id="ARBA00022448"/>
    </source>
</evidence>
<dbReference type="RefSeq" id="WP_101849126.1">
    <property type="nucleotide sequence ID" value="NZ_JBHLVH010000002.1"/>
</dbReference>
<evidence type="ECO:0000259" key="4">
    <source>
        <dbReference type="PROSITE" id="PS50893"/>
    </source>
</evidence>
<dbReference type="PANTHER" id="PTHR42788:SF19">
    <property type="entry name" value="ALIPHATIC SULFONATES IMPORT ATP-BINDING PROTEIN SSUB 2"/>
    <property type="match status" value="1"/>
</dbReference>
<keyword evidence="2" id="KW-0547">Nucleotide-binding</keyword>
<gene>
    <name evidence="5" type="ORF">CYJ76_02195</name>
</gene>
<evidence type="ECO:0000313" key="6">
    <source>
        <dbReference type="Proteomes" id="UP000234206"/>
    </source>
</evidence>
<dbReference type="AlphaFoldDB" id="A0A2I1PCS8"/>
<dbReference type="EMBL" id="PKIZ01000003">
    <property type="protein sequence ID" value="PKZ42391.1"/>
    <property type="molecule type" value="Genomic_DNA"/>
</dbReference>
<comment type="caution">
    <text evidence="5">The sequence shown here is derived from an EMBL/GenBank/DDBJ whole genome shotgun (WGS) entry which is preliminary data.</text>
</comment>
<dbReference type="InterPro" id="IPR050166">
    <property type="entry name" value="ABC_transporter_ATP-bind"/>
</dbReference>
<dbReference type="PROSITE" id="PS50893">
    <property type="entry name" value="ABC_TRANSPORTER_2"/>
    <property type="match status" value="1"/>
</dbReference>
<accession>A0A2I1PCS8</accession>
<dbReference type="InterPro" id="IPR003593">
    <property type="entry name" value="AAA+_ATPase"/>
</dbReference>
<name>A0A2I1PCS8_9MICO</name>
<feature type="domain" description="ABC transporter" evidence="4">
    <location>
        <begin position="5"/>
        <end position="227"/>
    </location>
</feature>
<reference evidence="5 6" key="1">
    <citation type="submission" date="2017-12" db="EMBL/GenBank/DDBJ databases">
        <title>Phylogenetic diversity of female urinary microbiome.</title>
        <authorList>
            <person name="Thomas-White K."/>
            <person name="Wolfe A.J."/>
        </authorList>
    </citation>
    <scope>NUCLEOTIDE SEQUENCE [LARGE SCALE GENOMIC DNA]</scope>
    <source>
        <strain evidence="5 6">UMB1298</strain>
    </source>
</reference>
<evidence type="ECO:0000313" key="5">
    <source>
        <dbReference type="EMBL" id="PKZ42391.1"/>
    </source>
</evidence>
<dbReference type="GO" id="GO:0016887">
    <property type="term" value="F:ATP hydrolysis activity"/>
    <property type="evidence" value="ECO:0007669"/>
    <property type="project" value="InterPro"/>
</dbReference>
<keyword evidence="6" id="KW-1185">Reference proteome</keyword>
<dbReference type="SUPFAM" id="SSF52540">
    <property type="entry name" value="P-loop containing nucleoside triphosphate hydrolases"/>
    <property type="match status" value="1"/>
</dbReference>
<dbReference type="Pfam" id="PF00005">
    <property type="entry name" value="ABC_tran"/>
    <property type="match status" value="1"/>
</dbReference>
<keyword evidence="3" id="KW-0067">ATP-binding</keyword>
<evidence type="ECO:0000256" key="2">
    <source>
        <dbReference type="ARBA" id="ARBA00022741"/>
    </source>
</evidence>
<dbReference type="PANTHER" id="PTHR42788">
    <property type="entry name" value="TAURINE IMPORT ATP-BINDING PROTEIN-RELATED"/>
    <property type="match status" value="1"/>
</dbReference>
<evidence type="ECO:0000256" key="3">
    <source>
        <dbReference type="ARBA" id="ARBA00022840"/>
    </source>
</evidence>
<sequence length="239" mass="24937">MTTVLRLRGVGYTHPGAASPAVAGVDLDLVAGRTTVVLGPSGSGKSTLLRVAAGLLEPTTGTVERHPAARRPAVAFQEPALLPWLTVEQNLVLGTGFRANRGAGHLSAGELLAELGIEHLADARVDEVSGGQAQRTAIGRALAVDPEVLLLDEPLGALDPATRDRLQGWLADLLAARSVAALLVTHDVPEAVRLGDEIVHLDGARGVTGRWTRPADDAGRVALERELAAHYARDVAWAA</sequence>
<dbReference type="GO" id="GO:0005524">
    <property type="term" value="F:ATP binding"/>
    <property type="evidence" value="ECO:0007669"/>
    <property type="project" value="UniProtKB-KW"/>
</dbReference>
<dbReference type="SMART" id="SM00382">
    <property type="entry name" value="AAA"/>
    <property type="match status" value="1"/>
</dbReference>
<organism evidence="5 6">
    <name type="scientific">Kytococcus schroeteri</name>
    <dbReference type="NCBI Taxonomy" id="138300"/>
    <lineage>
        <taxon>Bacteria</taxon>
        <taxon>Bacillati</taxon>
        <taxon>Actinomycetota</taxon>
        <taxon>Actinomycetes</taxon>
        <taxon>Micrococcales</taxon>
        <taxon>Kytococcaceae</taxon>
        <taxon>Kytococcus</taxon>
    </lineage>
</organism>
<dbReference type="InterPro" id="IPR027417">
    <property type="entry name" value="P-loop_NTPase"/>
</dbReference>
<dbReference type="Gene3D" id="3.40.50.300">
    <property type="entry name" value="P-loop containing nucleotide triphosphate hydrolases"/>
    <property type="match status" value="1"/>
</dbReference>
<proteinExistence type="predicted"/>
<dbReference type="Proteomes" id="UP000234206">
    <property type="component" value="Unassembled WGS sequence"/>
</dbReference>
<protein>
    <submittedName>
        <fullName evidence="5">ABC transporter</fullName>
    </submittedName>
</protein>
<dbReference type="InterPro" id="IPR003439">
    <property type="entry name" value="ABC_transporter-like_ATP-bd"/>
</dbReference>